<dbReference type="RefSeq" id="WP_036814970.1">
    <property type="nucleotide sequence ID" value="NZ_AVBF01000001.1"/>
</dbReference>
<reference evidence="3 4" key="1">
    <citation type="journal article" date="2015" name="Stand. Genomic Sci.">
        <title>High quality draft genome sequence of the moderately halophilic bacterium Pontibacillus yanchengensis Y32(T) and comparison among Pontibacillus genomes.</title>
        <authorList>
            <person name="Huang J."/>
            <person name="Qiao Z.X."/>
            <person name="Tang J.W."/>
            <person name="Wang G."/>
        </authorList>
    </citation>
    <scope>NUCLEOTIDE SEQUENCE [LARGE SCALE GENOMIC DNA]</scope>
    <source>
        <strain evidence="3 4">Y32</strain>
    </source>
</reference>
<keyword evidence="1" id="KW-1133">Transmembrane helix</keyword>
<dbReference type="InterPro" id="IPR001158">
    <property type="entry name" value="DIX"/>
</dbReference>
<dbReference type="AlphaFoldDB" id="A0A0A2TZF9"/>
<proteinExistence type="predicted"/>
<evidence type="ECO:0000313" key="3">
    <source>
        <dbReference type="EMBL" id="KGP74660.1"/>
    </source>
</evidence>
<evidence type="ECO:0000313" key="4">
    <source>
        <dbReference type="Proteomes" id="UP000030147"/>
    </source>
</evidence>
<name>A0A0A2TZF9_9BACI</name>
<keyword evidence="1" id="KW-0812">Transmembrane</keyword>
<accession>A0A0A2TZF9</accession>
<feature type="transmembrane region" description="Helical" evidence="1">
    <location>
        <begin position="9"/>
        <end position="27"/>
    </location>
</feature>
<dbReference type="PROSITE" id="PS50841">
    <property type="entry name" value="DIX"/>
    <property type="match status" value="1"/>
</dbReference>
<protein>
    <recommendedName>
        <fullName evidence="2">DIX domain-containing protein</fullName>
    </recommendedName>
</protein>
<evidence type="ECO:0000256" key="1">
    <source>
        <dbReference type="SAM" id="Phobius"/>
    </source>
</evidence>
<evidence type="ECO:0000259" key="2">
    <source>
        <dbReference type="PROSITE" id="PS50841"/>
    </source>
</evidence>
<dbReference type="Proteomes" id="UP000030147">
    <property type="component" value="Unassembled WGS sequence"/>
</dbReference>
<keyword evidence="4" id="KW-1185">Reference proteome</keyword>
<gene>
    <name evidence="3" type="ORF">N782_00090</name>
</gene>
<feature type="domain" description="DIX" evidence="2">
    <location>
        <begin position="126"/>
        <end position="212"/>
    </location>
</feature>
<keyword evidence="1" id="KW-0472">Membrane</keyword>
<organism evidence="3 4">
    <name type="scientific">Pontibacillus yanchengensis Y32</name>
    <dbReference type="NCBI Taxonomy" id="1385514"/>
    <lineage>
        <taxon>Bacteria</taxon>
        <taxon>Bacillati</taxon>
        <taxon>Bacillota</taxon>
        <taxon>Bacilli</taxon>
        <taxon>Bacillales</taxon>
        <taxon>Bacillaceae</taxon>
        <taxon>Pontibacillus</taxon>
    </lineage>
</organism>
<comment type="caution">
    <text evidence="3">The sequence shown here is derived from an EMBL/GenBank/DDBJ whole genome shotgun (WGS) entry which is preliminary data.</text>
</comment>
<feature type="transmembrane region" description="Helical" evidence="1">
    <location>
        <begin position="33"/>
        <end position="50"/>
    </location>
</feature>
<sequence>MINPWPKKIIRHLIGSTLTLLSVLMFWEEWSFSWFLLALLFGYISFGLDFQRKTTAKKRLTKIFKEIKKEERIRLNVEGFLSKQSKRGRLILTDRYIVFIDRKGNIPVKVLISELYDFGYKGVGTGTYTTVASTSSDIGKIYEDKVPVFFMELRVDNGEIKELFISTPKYKKFFKAVQQNLKNGVIAEELREESENQKAAEAKTLVEDKLLRDHLTSILDNNNNHLDIANKYFLQNIHLYEDALYESMSQNILKLNSLTNEEKNHLRDYLQKSTLLGHRMALCIKVKEGFNLNDLDLTTKVSLDTVHPIYKSVDVPAYPITQQVVYSHYKFFRTNNTAILSEQEILSITEEFIKLGFKNTMAHLIAFLNTEVHELSHT</sequence>
<dbReference type="EMBL" id="AVBF01000001">
    <property type="protein sequence ID" value="KGP74660.1"/>
    <property type="molecule type" value="Genomic_DNA"/>
</dbReference>